<comment type="caution">
    <text evidence="1">The sequence shown here is derived from an EMBL/GenBank/DDBJ whole genome shotgun (WGS) entry which is preliminary data.</text>
</comment>
<organism evidence="1 2">
    <name type="scientific">Protopolystoma xenopodis</name>
    <dbReference type="NCBI Taxonomy" id="117903"/>
    <lineage>
        <taxon>Eukaryota</taxon>
        <taxon>Metazoa</taxon>
        <taxon>Spiralia</taxon>
        <taxon>Lophotrochozoa</taxon>
        <taxon>Platyhelminthes</taxon>
        <taxon>Monogenea</taxon>
        <taxon>Polyopisthocotylea</taxon>
        <taxon>Polystomatidea</taxon>
        <taxon>Polystomatidae</taxon>
        <taxon>Protopolystoma</taxon>
    </lineage>
</organism>
<reference evidence="1" key="1">
    <citation type="submission" date="2018-11" db="EMBL/GenBank/DDBJ databases">
        <authorList>
            <consortium name="Pathogen Informatics"/>
        </authorList>
    </citation>
    <scope>NUCLEOTIDE SEQUENCE</scope>
</reference>
<dbReference type="AlphaFoldDB" id="A0A448X7G1"/>
<evidence type="ECO:0000313" key="2">
    <source>
        <dbReference type="Proteomes" id="UP000784294"/>
    </source>
</evidence>
<dbReference type="EMBL" id="CAAALY010108797">
    <property type="protein sequence ID" value="VEL30040.1"/>
    <property type="molecule type" value="Genomic_DNA"/>
</dbReference>
<dbReference type="Proteomes" id="UP000784294">
    <property type="component" value="Unassembled WGS sequence"/>
</dbReference>
<dbReference type="PROSITE" id="PS51257">
    <property type="entry name" value="PROKAR_LIPOPROTEIN"/>
    <property type="match status" value="1"/>
</dbReference>
<evidence type="ECO:0000313" key="1">
    <source>
        <dbReference type="EMBL" id="VEL30040.1"/>
    </source>
</evidence>
<gene>
    <name evidence="1" type="ORF">PXEA_LOCUS23480</name>
</gene>
<protein>
    <submittedName>
        <fullName evidence="1">Uncharacterized protein</fullName>
    </submittedName>
</protein>
<keyword evidence="2" id="KW-1185">Reference proteome</keyword>
<accession>A0A448X7G1</accession>
<proteinExistence type="predicted"/>
<sequence length="145" mass="16197">MLPFVRPYTPCSFVIVSSLTSCAHFGRQEGARSEINTRLLVQKRLTLWSGGQSDDLATTTPLCGSRCGHTVSPLQLYRRPDGLYSRDLSASIGRPGYMLAPQEKLKQAQVWLKAEVGRRSVNWSHFVCLAFPDEVMTALVIGFHR</sequence>
<name>A0A448X7G1_9PLAT</name>